<dbReference type="EMBL" id="LNAM01000219">
    <property type="protein sequence ID" value="KSV57459.1"/>
    <property type="molecule type" value="Genomic_DNA"/>
</dbReference>
<proteinExistence type="predicted"/>
<comment type="caution">
    <text evidence="5">The sequence shown here is derived from an EMBL/GenBank/DDBJ whole genome shotgun (WGS) entry which is preliminary data.</text>
</comment>
<keyword evidence="6" id="KW-1185">Reference proteome</keyword>
<dbReference type="InterPro" id="IPR003439">
    <property type="entry name" value="ABC_transporter-like_ATP-bd"/>
</dbReference>
<dbReference type="PANTHER" id="PTHR42788:SF13">
    <property type="entry name" value="ALIPHATIC SULFONATES IMPORT ATP-BINDING PROTEIN SSUB"/>
    <property type="match status" value="1"/>
</dbReference>
<dbReference type="Proteomes" id="UP000054874">
    <property type="component" value="Unassembled WGS sequence"/>
</dbReference>
<evidence type="ECO:0000259" key="4">
    <source>
        <dbReference type="PROSITE" id="PS50893"/>
    </source>
</evidence>
<keyword evidence="1" id="KW-0813">Transport</keyword>
<accession>A0A0V8QAP0</accession>
<dbReference type="Pfam" id="PF00005">
    <property type="entry name" value="ABC_tran"/>
    <property type="match status" value="1"/>
</dbReference>
<protein>
    <recommendedName>
        <fullName evidence="4">ABC transporter domain-containing protein</fullName>
    </recommendedName>
</protein>
<organism evidence="5 6">
    <name type="scientific">Acetivibrio ethanolgignens</name>
    <dbReference type="NCBI Taxonomy" id="290052"/>
    <lineage>
        <taxon>Bacteria</taxon>
        <taxon>Bacillati</taxon>
        <taxon>Bacillota</taxon>
        <taxon>Clostridia</taxon>
        <taxon>Eubacteriales</taxon>
        <taxon>Oscillospiraceae</taxon>
        <taxon>Acetivibrio</taxon>
    </lineage>
</organism>
<dbReference type="GO" id="GO:0005524">
    <property type="term" value="F:ATP binding"/>
    <property type="evidence" value="ECO:0007669"/>
    <property type="project" value="UniProtKB-KW"/>
</dbReference>
<dbReference type="GO" id="GO:0016887">
    <property type="term" value="F:ATP hydrolysis activity"/>
    <property type="evidence" value="ECO:0007669"/>
    <property type="project" value="InterPro"/>
</dbReference>
<gene>
    <name evidence="5" type="ORF">ASU35_04580</name>
</gene>
<sequence>MESWISMLEIKDVTLGYHGKKQWNRVLEDFSFSMERGRFLSILGPSGCGKTTLLNGLSGVLPVRKGEILFEGSELSPGTISIGLIPQSYGLLPWKTVKENALFGVQLRDGKDFASKEAQYEKELTALAERLSIEKLLSRYPSSLSGGQAQRTALLRALLVRPLLLLMDEPFAALDAASSIEAAMLCLELWEEYRPTTVMVTHRLEDAMALATDILVMNQSGKISACYQNPWQGSYDCQEEEYFKMKRKLREAVLAAHGKGEEKP</sequence>
<keyword evidence="2" id="KW-0547">Nucleotide-binding</keyword>
<dbReference type="PANTHER" id="PTHR42788">
    <property type="entry name" value="TAURINE IMPORT ATP-BINDING PROTEIN-RELATED"/>
    <property type="match status" value="1"/>
</dbReference>
<keyword evidence="3" id="KW-0067">ATP-binding</keyword>
<dbReference type="Gene3D" id="3.40.50.300">
    <property type="entry name" value="P-loop containing nucleotide triphosphate hydrolases"/>
    <property type="match status" value="1"/>
</dbReference>
<dbReference type="RefSeq" id="WP_058354271.1">
    <property type="nucleotide sequence ID" value="NZ_CABMMD010000219.1"/>
</dbReference>
<reference evidence="5 6" key="1">
    <citation type="submission" date="2015-11" db="EMBL/GenBank/DDBJ databases">
        <title>Butyribacter intestini gen. nov., sp. nov., a butyric acid-producing bacterium of the family Lachnospiraceae isolated from the human faeces.</title>
        <authorList>
            <person name="Zou Y."/>
            <person name="Xue W."/>
            <person name="Luo G."/>
            <person name="Lv M."/>
        </authorList>
    </citation>
    <scope>NUCLEOTIDE SEQUENCE [LARGE SCALE GENOMIC DNA]</scope>
    <source>
        <strain evidence="5 6">ACET-33324</strain>
    </source>
</reference>
<evidence type="ECO:0000313" key="5">
    <source>
        <dbReference type="EMBL" id="KSV57459.1"/>
    </source>
</evidence>
<dbReference type="InterPro" id="IPR027417">
    <property type="entry name" value="P-loop_NTPase"/>
</dbReference>
<evidence type="ECO:0000256" key="3">
    <source>
        <dbReference type="ARBA" id="ARBA00022840"/>
    </source>
</evidence>
<dbReference type="SMART" id="SM00382">
    <property type="entry name" value="AAA"/>
    <property type="match status" value="1"/>
</dbReference>
<dbReference type="AlphaFoldDB" id="A0A0V8QAP0"/>
<dbReference type="PROSITE" id="PS50893">
    <property type="entry name" value="ABC_TRANSPORTER_2"/>
    <property type="match status" value="1"/>
</dbReference>
<dbReference type="SUPFAM" id="SSF52540">
    <property type="entry name" value="P-loop containing nucleoside triphosphate hydrolases"/>
    <property type="match status" value="1"/>
</dbReference>
<dbReference type="InterPro" id="IPR050166">
    <property type="entry name" value="ABC_transporter_ATP-bind"/>
</dbReference>
<dbReference type="STRING" id="290052.ASU35_04580"/>
<name>A0A0V8QAP0_9FIRM</name>
<evidence type="ECO:0000256" key="2">
    <source>
        <dbReference type="ARBA" id="ARBA00022741"/>
    </source>
</evidence>
<evidence type="ECO:0000313" key="6">
    <source>
        <dbReference type="Proteomes" id="UP000054874"/>
    </source>
</evidence>
<feature type="domain" description="ABC transporter" evidence="4">
    <location>
        <begin position="8"/>
        <end position="244"/>
    </location>
</feature>
<dbReference type="InterPro" id="IPR003593">
    <property type="entry name" value="AAA+_ATPase"/>
</dbReference>
<evidence type="ECO:0000256" key="1">
    <source>
        <dbReference type="ARBA" id="ARBA00022448"/>
    </source>
</evidence>